<protein>
    <submittedName>
        <fullName evidence="2">Uncharacterized protein</fullName>
    </submittedName>
</protein>
<reference evidence="2 3" key="1">
    <citation type="submission" date="2012-05" db="EMBL/GenBank/DDBJ databases">
        <authorList>
            <person name="Weinstock G."/>
            <person name="Sodergren E."/>
            <person name="Lobos E.A."/>
            <person name="Fulton L."/>
            <person name="Fulton R."/>
            <person name="Courtney L."/>
            <person name="Fronick C."/>
            <person name="O'Laughlin M."/>
            <person name="Godfrey J."/>
            <person name="Wilson R.M."/>
            <person name="Miner T."/>
            <person name="Farmer C."/>
            <person name="Delehaunty K."/>
            <person name="Cordes M."/>
            <person name="Minx P."/>
            <person name="Tomlinson C."/>
            <person name="Chen J."/>
            <person name="Wollam A."/>
            <person name="Pepin K.H."/>
            <person name="Bhonagiri V."/>
            <person name="Zhang X."/>
            <person name="Suruliraj S."/>
            <person name="Warren W."/>
            <person name="Mitreva M."/>
            <person name="Mardis E.R."/>
            <person name="Wilson R.K."/>
        </authorList>
    </citation>
    <scope>NUCLEOTIDE SEQUENCE [LARGE SCALE GENOMIC DNA]</scope>
    <source>
        <strain evidence="2 3">F0235</strain>
    </source>
</reference>
<keyword evidence="1" id="KW-1133">Transmembrane helix</keyword>
<accession>L1MML2</accession>
<name>L1MML2_9CORY</name>
<dbReference type="Proteomes" id="UP000010445">
    <property type="component" value="Unassembled WGS sequence"/>
</dbReference>
<feature type="transmembrane region" description="Helical" evidence="1">
    <location>
        <begin position="91"/>
        <end position="109"/>
    </location>
</feature>
<proteinExistence type="predicted"/>
<dbReference type="AlphaFoldDB" id="L1MML2"/>
<dbReference type="HOGENOM" id="CLU_133686_0_0_11"/>
<evidence type="ECO:0000313" key="3">
    <source>
        <dbReference type="Proteomes" id="UP000010445"/>
    </source>
</evidence>
<feature type="transmembrane region" description="Helical" evidence="1">
    <location>
        <begin position="59"/>
        <end position="79"/>
    </location>
</feature>
<dbReference type="STRING" id="1035195.HMPREF9997_00143"/>
<evidence type="ECO:0000256" key="1">
    <source>
        <dbReference type="SAM" id="Phobius"/>
    </source>
</evidence>
<feature type="transmembrane region" description="Helical" evidence="1">
    <location>
        <begin position="121"/>
        <end position="142"/>
    </location>
</feature>
<dbReference type="EMBL" id="AMEM01000005">
    <property type="protein sequence ID" value="EKX92477.1"/>
    <property type="molecule type" value="Genomic_DNA"/>
</dbReference>
<gene>
    <name evidence="2" type="ORF">HMPREF9997_00143</name>
</gene>
<feature type="transmembrane region" description="Helical" evidence="1">
    <location>
        <begin position="33"/>
        <end position="53"/>
    </location>
</feature>
<keyword evidence="3" id="KW-1185">Reference proteome</keyword>
<dbReference type="PATRIC" id="fig|1035195.3.peg.132"/>
<keyword evidence="1" id="KW-0472">Membrane</keyword>
<dbReference type="eggNOG" id="ENOG503330Y">
    <property type="taxonomic scope" value="Bacteria"/>
</dbReference>
<organism evidence="2 3">
    <name type="scientific">Corynebacterium durum F0235</name>
    <dbReference type="NCBI Taxonomy" id="1035195"/>
    <lineage>
        <taxon>Bacteria</taxon>
        <taxon>Bacillati</taxon>
        <taxon>Actinomycetota</taxon>
        <taxon>Actinomycetes</taxon>
        <taxon>Mycobacteriales</taxon>
        <taxon>Corynebacteriaceae</taxon>
        <taxon>Corynebacterium</taxon>
    </lineage>
</organism>
<dbReference type="RefSeq" id="WP_006061840.1">
    <property type="nucleotide sequence ID" value="NZ_KB290821.1"/>
</dbReference>
<comment type="caution">
    <text evidence="2">The sequence shown here is derived from an EMBL/GenBank/DDBJ whole genome shotgun (WGS) entry which is preliminary data.</text>
</comment>
<evidence type="ECO:0000313" key="2">
    <source>
        <dbReference type="EMBL" id="EKX92477.1"/>
    </source>
</evidence>
<dbReference type="OrthoDB" id="4410789at2"/>
<sequence length="144" mass="15129">MVSEITSEDTTGTASATPYVYTGFSKLEAAFGLFWLALGAIVSLVLEVIYLTAWLSLPGGGAVVFPLSILIAFLFNQVLSKTALLWTKNKIVAAIPIMVWLAGFLAFAVNDGVKGDILVGADVRGLLLLVAGLAGGSWPLTLKK</sequence>
<keyword evidence="1" id="KW-0812">Transmembrane</keyword>